<dbReference type="GO" id="GO:0004175">
    <property type="term" value="F:endopeptidase activity"/>
    <property type="evidence" value="ECO:0007669"/>
    <property type="project" value="InterPro"/>
</dbReference>
<dbReference type="PROSITE" id="PS51691">
    <property type="entry name" value="PEPTIDASE_S6"/>
    <property type="match status" value="1"/>
</dbReference>
<dbReference type="EC" id="3.4.21.-" evidence="2"/>
<dbReference type="AlphaFoldDB" id="A0A376W8V6"/>
<organism evidence="2 3">
    <name type="scientific">Escherichia coli</name>
    <dbReference type="NCBI Taxonomy" id="562"/>
    <lineage>
        <taxon>Bacteria</taxon>
        <taxon>Pseudomonadati</taxon>
        <taxon>Pseudomonadota</taxon>
        <taxon>Gammaproteobacteria</taxon>
        <taxon>Enterobacterales</taxon>
        <taxon>Enterobacteriaceae</taxon>
        <taxon>Escherichia</taxon>
    </lineage>
</organism>
<keyword evidence="2" id="KW-0645">Protease</keyword>
<evidence type="ECO:0000259" key="1">
    <source>
        <dbReference type="PROSITE" id="PS51691"/>
    </source>
</evidence>
<sequence length="194" mass="21670">MWIDNFWVRDYLDFAQNKGVFTPGNENISIMKKNGSVYNFPKVPFPDFSPVSNKGATTSIGGAYSVTATHNKTNHHAIGTQSWAQTDYKYIDRATSNDFAVTRLNKYVVETQGITSGANTSLTKEQALERYGITFKGEKKLIAFRAGSGYLAFQSNGKTVNYKDINYSPELLNGSFVLVDNWNSGHILTHNLFD</sequence>
<protein>
    <submittedName>
        <fullName evidence="2">Immunoglobulin A1 protease domain protein</fullName>
        <ecNumber evidence="2">3.4.21.-</ecNumber>
    </submittedName>
</protein>
<accession>A0A376W8V6</accession>
<keyword evidence="2" id="KW-0378">Hydrolase</keyword>
<reference evidence="2 3" key="1">
    <citation type="submission" date="2018-06" db="EMBL/GenBank/DDBJ databases">
        <authorList>
            <consortium name="Pathogen Informatics"/>
            <person name="Doyle S."/>
        </authorList>
    </citation>
    <scope>NUCLEOTIDE SEQUENCE [LARGE SCALE GENOMIC DNA]</scope>
    <source>
        <strain evidence="2 3">NCTC9081</strain>
    </source>
</reference>
<dbReference type="EMBL" id="UGCV01000008">
    <property type="protein sequence ID" value="STJ20532.1"/>
    <property type="molecule type" value="Genomic_DNA"/>
</dbReference>
<evidence type="ECO:0000313" key="2">
    <source>
        <dbReference type="EMBL" id="STJ20532.1"/>
    </source>
</evidence>
<name>A0A376W8V6_ECOLX</name>
<dbReference type="Gene3D" id="2.40.10.120">
    <property type="match status" value="1"/>
</dbReference>
<dbReference type="Pfam" id="PF02395">
    <property type="entry name" value="Peptidase_S6"/>
    <property type="match status" value="1"/>
</dbReference>
<dbReference type="GO" id="GO:0006508">
    <property type="term" value="P:proteolysis"/>
    <property type="evidence" value="ECO:0007669"/>
    <property type="project" value="UniProtKB-KW"/>
</dbReference>
<feature type="domain" description="Peptidase S6" evidence="1">
    <location>
        <begin position="1"/>
        <end position="194"/>
    </location>
</feature>
<evidence type="ECO:0000313" key="3">
    <source>
        <dbReference type="Proteomes" id="UP000254716"/>
    </source>
</evidence>
<gene>
    <name evidence="2" type="primary">espP_3</name>
    <name evidence="2" type="ORF">NCTC9081_06116</name>
</gene>
<dbReference type="Proteomes" id="UP000254716">
    <property type="component" value="Unassembled WGS sequence"/>
</dbReference>
<dbReference type="InterPro" id="IPR030396">
    <property type="entry name" value="Peptidase_S6_dom"/>
</dbReference>
<proteinExistence type="predicted"/>